<dbReference type="PANTHER" id="PTHR43073">
    <property type="entry name" value="DIHYDROPYRIMIDINE DEHYDROGENASE [NADP(+)]"/>
    <property type="match status" value="1"/>
</dbReference>
<dbReference type="PANTHER" id="PTHR43073:SF2">
    <property type="entry name" value="DIHYDROPYRIMIDINE DEHYDROGENASE [NADP(+)]"/>
    <property type="match status" value="1"/>
</dbReference>
<dbReference type="Proteomes" id="UP001474421">
    <property type="component" value="Unassembled WGS sequence"/>
</dbReference>
<dbReference type="GO" id="GO:0005829">
    <property type="term" value="C:cytosol"/>
    <property type="evidence" value="ECO:0007669"/>
    <property type="project" value="TreeGrafter"/>
</dbReference>
<proteinExistence type="predicted"/>
<evidence type="ECO:0000256" key="1">
    <source>
        <dbReference type="ARBA" id="ARBA00023002"/>
    </source>
</evidence>
<sequence length="76" mass="8769">MNRLLSRDPVDIENILALNPRIPTHASLNSTAAKKVEKKHWKRNADKNCSTCEKLENNFDDIKHQSERGALREAMR</sequence>
<dbReference type="Gene3D" id="1.10.1060.10">
    <property type="entry name" value="Alpha-helical ferredoxin"/>
    <property type="match status" value="1"/>
</dbReference>
<dbReference type="GO" id="GO:0017113">
    <property type="term" value="F:dihydropyrimidine dehydrogenase (NADP+) activity"/>
    <property type="evidence" value="ECO:0007669"/>
    <property type="project" value="TreeGrafter"/>
</dbReference>
<evidence type="ECO:0000313" key="2">
    <source>
        <dbReference type="EMBL" id="KAK9404056.1"/>
    </source>
</evidence>
<evidence type="ECO:0000313" key="3">
    <source>
        <dbReference type="Proteomes" id="UP001474421"/>
    </source>
</evidence>
<keyword evidence="1" id="KW-0560">Oxidoreductase</keyword>
<comment type="caution">
    <text evidence="2">The sequence shown here is derived from an EMBL/GenBank/DDBJ whole genome shotgun (WGS) entry which is preliminary data.</text>
</comment>
<gene>
    <name evidence="2" type="ORF">NXF25_008883</name>
</gene>
<dbReference type="GO" id="GO:0006212">
    <property type="term" value="P:uracil catabolic process"/>
    <property type="evidence" value="ECO:0007669"/>
    <property type="project" value="TreeGrafter"/>
</dbReference>
<dbReference type="AlphaFoldDB" id="A0AAW1BP32"/>
<accession>A0AAW1BP32</accession>
<name>A0AAW1BP32_CROAD</name>
<dbReference type="GO" id="GO:0051536">
    <property type="term" value="F:iron-sulfur cluster binding"/>
    <property type="evidence" value="ECO:0007669"/>
    <property type="project" value="InterPro"/>
</dbReference>
<dbReference type="GO" id="GO:0006210">
    <property type="term" value="P:thymine catabolic process"/>
    <property type="evidence" value="ECO:0007669"/>
    <property type="project" value="TreeGrafter"/>
</dbReference>
<dbReference type="EMBL" id="JAOTOJ010000003">
    <property type="protein sequence ID" value="KAK9404056.1"/>
    <property type="molecule type" value="Genomic_DNA"/>
</dbReference>
<keyword evidence="3" id="KW-1185">Reference proteome</keyword>
<dbReference type="GO" id="GO:0002058">
    <property type="term" value="F:uracil binding"/>
    <property type="evidence" value="ECO:0007669"/>
    <property type="project" value="TreeGrafter"/>
</dbReference>
<reference evidence="2 3" key="1">
    <citation type="journal article" date="2024" name="Proc. Natl. Acad. Sci. U.S.A.">
        <title>The genetic regulatory architecture and epigenomic basis for age-related changes in rattlesnake venom.</title>
        <authorList>
            <person name="Hogan M.P."/>
            <person name="Holding M.L."/>
            <person name="Nystrom G.S."/>
            <person name="Colston T.J."/>
            <person name="Bartlett D.A."/>
            <person name="Mason A.J."/>
            <person name="Ellsworth S.A."/>
            <person name="Rautsaw R.M."/>
            <person name="Lawrence K.C."/>
            <person name="Strickland J.L."/>
            <person name="He B."/>
            <person name="Fraser P."/>
            <person name="Margres M.J."/>
            <person name="Gilbert D.M."/>
            <person name="Gibbs H.L."/>
            <person name="Parkinson C.L."/>
            <person name="Rokyta D.R."/>
        </authorList>
    </citation>
    <scope>NUCLEOTIDE SEQUENCE [LARGE SCALE GENOMIC DNA]</scope>
    <source>
        <strain evidence="2">DRR0105</strain>
    </source>
</reference>
<dbReference type="GO" id="GO:0050661">
    <property type="term" value="F:NADP binding"/>
    <property type="evidence" value="ECO:0007669"/>
    <property type="project" value="TreeGrafter"/>
</dbReference>
<protein>
    <submittedName>
        <fullName evidence="2">Dihydropyrimidine dehydrogenase</fullName>
    </submittedName>
</protein>
<organism evidence="2 3">
    <name type="scientific">Crotalus adamanteus</name>
    <name type="common">Eastern diamondback rattlesnake</name>
    <dbReference type="NCBI Taxonomy" id="8729"/>
    <lineage>
        <taxon>Eukaryota</taxon>
        <taxon>Metazoa</taxon>
        <taxon>Chordata</taxon>
        <taxon>Craniata</taxon>
        <taxon>Vertebrata</taxon>
        <taxon>Euteleostomi</taxon>
        <taxon>Lepidosauria</taxon>
        <taxon>Squamata</taxon>
        <taxon>Bifurcata</taxon>
        <taxon>Unidentata</taxon>
        <taxon>Episquamata</taxon>
        <taxon>Toxicofera</taxon>
        <taxon>Serpentes</taxon>
        <taxon>Colubroidea</taxon>
        <taxon>Viperidae</taxon>
        <taxon>Crotalinae</taxon>
        <taxon>Crotalus</taxon>
    </lineage>
</organism>
<dbReference type="InterPro" id="IPR009051">
    <property type="entry name" value="Helical_ferredxn"/>
</dbReference>